<dbReference type="GeneID" id="19182955"/>
<dbReference type="EMBL" id="AMGW01000006">
    <property type="protein sequence ID" value="EXJ55460.1"/>
    <property type="molecule type" value="Genomic_DNA"/>
</dbReference>
<accession>W9VR23</accession>
<dbReference type="Proteomes" id="UP000019473">
    <property type="component" value="Unassembled WGS sequence"/>
</dbReference>
<reference evidence="1 2" key="1">
    <citation type="submission" date="2013-03" db="EMBL/GenBank/DDBJ databases">
        <title>The Genome Sequence of Cladophialophora yegresii CBS 114405.</title>
        <authorList>
            <consortium name="The Broad Institute Genomics Platform"/>
            <person name="Cuomo C."/>
            <person name="de Hoog S."/>
            <person name="Gorbushina A."/>
            <person name="Walker B."/>
            <person name="Young S.K."/>
            <person name="Zeng Q."/>
            <person name="Gargeya S."/>
            <person name="Fitzgerald M."/>
            <person name="Haas B."/>
            <person name="Abouelleil A."/>
            <person name="Allen A.W."/>
            <person name="Alvarado L."/>
            <person name="Arachchi H.M."/>
            <person name="Berlin A.M."/>
            <person name="Chapman S.B."/>
            <person name="Gainer-Dewar J."/>
            <person name="Goldberg J."/>
            <person name="Griggs A."/>
            <person name="Gujja S."/>
            <person name="Hansen M."/>
            <person name="Howarth C."/>
            <person name="Imamovic A."/>
            <person name="Ireland A."/>
            <person name="Larimer J."/>
            <person name="McCowan C."/>
            <person name="Murphy C."/>
            <person name="Pearson M."/>
            <person name="Poon T.W."/>
            <person name="Priest M."/>
            <person name="Roberts A."/>
            <person name="Saif S."/>
            <person name="Shea T."/>
            <person name="Sisk P."/>
            <person name="Sykes S."/>
            <person name="Wortman J."/>
            <person name="Nusbaum C."/>
            <person name="Birren B."/>
        </authorList>
    </citation>
    <scope>NUCLEOTIDE SEQUENCE [LARGE SCALE GENOMIC DNA]</scope>
    <source>
        <strain evidence="1 2">CBS 114405</strain>
    </source>
</reference>
<dbReference type="PANTHER" id="PTHR12128">
    <property type="entry name" value="DIHYDRODIPICOLINATE SYNTHASE"/>
    <property type="match status" value="1"/>
</dbReference>
<dbReference type="Gene3D" id="3.20.20.70">
    <property type="entry name" value="Aldolase class I"/>
    <property type="match status" value="1"/>
</dbReference>
<evidence type="ECO:0000313" key="1">
    <source>
        <dbReference type="EMBL" id="EXJ55460.1"/>
    </source>
</evidence>
<evidence type="ECO:0000313" key="2">
    <source>
        <dbReference type="Proteomes" id="UP000019473"/>
    </source>
</evidence>
<name>W9VR23_9EURO</name>
<dbReference type="eggNOG" id="ENOG502SG3E">
    <property type="taxonomic scope" value="Eukaryota"/>
</dbReference>
<dbReference type="Pfam" id="PF00701">
    <property type="entry name" value="DHDPS"/>
    <property type="match status" value="1"/>
</dbReference>
<dbReference type="VEuPathDB" id="FungiDB:A1O7_08387"/>
<dbReference type="CDD" id="cd00408">
    <property type="entry name" value="DHDPS-like"/>
    <property type="match status" value="1"/>
</dbReference>
<dbReference type="RefSeq" id="XP_007760570.1">
    <property type="nucleotide sequence ID" value="XM_007762380.1"/>
</dbReference>
<dbReference type="GO" id="GO:0008840">
    <property type="term" value="F:4-hydroxy-tetrahydrodipicolinate synthase activity"/>
    <property type="evidence" value="ECO:0007669"/>
    <property type="project" value="TreeGrafter"/>
</dbReference>
<dbReference type="AlphaFoldDB" id="W9VR23"/>
<protein>
    <recommendedName>
        <fullName evidence="3">4-hydroxy-2-oxoglutarate aldolase, mitochondrial</fullName>
    </recommendedName>
</protein>
<comment type="caution">
    <text evidence="1">The sequence shown here is derived from an EMBL/GenBank/DDBJ whole genome shotgun (WGS) entry which is preliminary data.</text>
</comment>
<organism evidence="1 2">
    <name type="scientific">Cladophialophora yegresii CBS 114405</name>
    <dbReference type="NCBI Taxonomy" id="1182544"/>
    <lineage>
        <taxon>Eukaryota</taxon>
        <taxon>Fungi</taxon>
        <taxon>Dikarya</taxon>
        <taxon>Ascomycota</taxon>
        <taxon>Pezizomycotina</taxon>
        <taxon>Eurotiomycetes</taxon>
        <taxon>Chaetothyriomycetidae</taxon>
        <taxon>Chaetothyriales</taxon>
        <taxon>Herpotrichiellaceae</taxon>
        <taxon>Cladophialophora</taxon>
    </lineage>
</organism>
<dbReference type="SUPFAM" id="SSF51569">
    <property type="entry name" value="Aldolase"/>
    <property type="match status" value="1"/>
</dbReference>
<evidence type="ECO:0008006" key="3">
    <source>
        <dbReference type="Google" id="ProtNLM"/>
    </source>
</evidence>
<dbReference type="InterPro" id="IPR013785">
    <property type="entry name" value="Aldolase_TIM"/>
</dbReference>
<keyword evidence="2" id="KW-1185">Reference proteome</keyword>
<gene>
    <name evidence="1" type="ORF">A1O7_08387</name>
</gene>
<dbReference type="HOGENOM" id="CLU_1539869_0_0_1"/>
<dbReference type="InterPro" id="IPR002220">
    <property type="entry name" value="DapA-like"/>
</dbReference>
<sequence>MPSYSRQRRSAKQTTSAVVRSFYHDVASHSLLPVIIYNFPGVTGGLDLDSDMIAAITRDSSNVVGAKLTCGSVAKIARLSADLTPQFNRFAVFGGQSDSPLGWARRGECWACGAAFGNVFPRSVSRIYDLWVCGRREEALRLQRLLAVAEGASKVGGCGVLEICCCGVQCAEGG</sequence>
<dbReference type="PANTHER" id="PTHR12128:SF47">
    <property type="entry name" value="DIHYDRODIPICOLINATE SYNTHASE-RELATED"/>
    <property type="match status" value="1"/>
</dbReference>
<dbReference type="OrthoDB" id="191315at2759"/>
<dbReference type="STRING" id="1182544.W9VR23"/>
<proteinExistence type="predicted"/>